<comment type="caution">
    <text evidence="4">The sequence shown here is derived from an EMBL/GenBank/DDBJ whole genome shotgun (WGS) entry which is preliminary data.</text>
</comment>
<dbReference type="InterPro" id="IPR009875">
    <property type="entry name" value="PilZ_domain"/>
</dbReference>
<reference evidence="3 6" key="2">
    <citation type="submission" date="2019-11" db="EMBL/GenBank/DDBJ databases">
        <title>Draft genome sequences of five Paenibacillus species of dairy origin.</title>
        <authorList>
            <person name="Olajide A.M."/>
            <person name="Chen S."/>
            <person name="Lapointe G."/>
        </authorList>
    </citation>
    <scope>NUCLEOTIDE SEQUENCE [LARGE SCALE GENOMIC DNA]</scope>
    <source>
        <strain evidence="3 6">3CS1</strain>
    </source>
</reference>
<name>A0A268F364_9BACL</name>
<dbReference type="Proteomes" id="UP000215596">
    <property type="component" value="Unassembled WGS sequence"/>
</dbReference>
<evidence type="ECO:0000313" key="4">
    <source>
        <dbReference type="EMBL" id="PAD79799.1"/>
    </source>
</evidence>
<organism evidence="4 5">
    <name type="scientific">Paenibacillus campinasensis</name>
    <dbReference type="NCBI Taxonomy" id="66347"/>
    <lineage>
        <taxon>Bacteria</taxon>
        <taxon>Bacillati</taxon>
        <taxon>Bacillota</taxon>
        <taxon>Bacilli</taxon>
        <taxon>Bacillales</taxon>
        <taxon>Paenibacillaceae</taxon>
        <taxon>Paenibacillus</taxon>
    </lineage>
</organism>
<evidence type="ECO:0000313" key="6">
    <source>
        <dbReference type="Proteomes" id="UP000435177"/>
    </source>
</evidence>
<feature type="domain" description="PilZ" evidence="1">
    <location>
        <begin position="90"/>
        <end position="199"/>
    </location>
</feature>
<protein>
    <submittedName>
        <fullName evidence="4">Glycosyl transferase</fullName>
    </submittedName>
</protein>
<evidence type="ECO:0000259" key="2">
    <source>
        <dbReference type="Pfam" id="PF12945"/>
    </source>
</evidence>
<proteinExistence type="predicted"/>
<reference evidence="4 5" key="1">
    <citation type="submission" date="2017-07" db="EMBL/GenBank/DDBJ databases">
        <title>Isolation and whole genome analysis of endospore-forming bacteria from heroin.</title>
        <authorList>
            <person name="Kalinowski J."/>
            <person name="Ahrens B."/>
            <person name="Al-Dilaimi A."/>
            <person name="Winkler A."/>
            <person name="Wibberg D."/>
            <person name="Schleenbecker U."/>
            <person name="Ruckert C."/>
            <person name="Wolfel R."/>
            <person name="Grass G."/>
        </authorList>
    </citation>
    <scope>NUCLEOTIDE SEQUENCE [LARGE SCALE GENOMIC DNA]</scope>
    <source>
        <strain evidence="4 5">7537-G1</strain>
    </source>
</reference>
<dbReference type="AlphaFoldDB" id="A0A268F364"/>
<sequence>MDTEDENEAKAIYKSRIADLDDNAMLIEVPIADGSGRLKKLYIGDELSASFTTEGGMKHYFNSYVLGYQEDAVPLVRIRKPEKGDITSVQRRGYLRVTAELELSVTTKGSPPFLTKTVDVGGGGVSFHLNTDVGQRMEEGMVASFWILIPYKNGALEHVPFEGEVVRVQKLSSSQSVAMVKFVQILDVERQKLIRFCFERQFDLRKV</sequence>
<dbReference type="Proteomes" id="UP000435177">
    <property type="component" value="Unassembled WGS sequence"/>
</dbReference>
<dbReference type="OrthoDB" id="1951449at2"/>
<dbReference type="EMBL" id="NPBY01000010">
    <property type="protein sequence ID" value="PAD79799.1"/>
    <property type="molecule type" value="Genomic_DNA"/>
</dbReference>
<keyword evidence="6" id="KW-1185">Reference proteome</keyword>
<dbReference type="Gene3D" id="2.40.10.220">
    <property type="entry name" value="predicted glycosyltransferase like domains"/>
    <property type="match status" value="1"/>
</dbReference>
<accession>A0A268F364</accession>
<dbReference type="GO" id="GO:0035438">
    <property type="term" value="F:cyclic-di-GMP binding"/>
    <property type="evidence" value="ECO:0007669"/>
    <property type="project" value="InterPro"/>
</dbReference>
<keyword evidence="4" id="KW-0808">Transferase</keyword>
<dbReference type="Pfam" id="PF07238">
    <property type="entry name" value="PilZ"/>
    <property type="match status" value="1"/>
</dbReference>
<feature type="domain" description="Type III secretion system flagellar brake protein YcgR PilZN" evidence="2">
    <location>
        <begin position="4"/>
        <end position="81"/>
    </location>
</feature>
<dbReference type="GO" id="GO:0016740">
    <property type="term" value="F:transferase activity"/>
    <property type="evidence" value="ECO:0007669"/>
    <property type="project" value="UniProtKB-KW"/>
</dbReference>
<evidence type="ECO:0000313" key="5">
    <source>
        <dbReference type="Proteomes" id="UP000215596"/>
    </source>
</evidence>
<evidence type="ECO:0000259" key="1">
    <source>
        <dbReference type="Pfam" id="PF07238"/>
    </source>
</evidence>
<dbReference type="Pfam" id="PF12945">
    <property type="entry name" value="PilZNR"/>
    <property type="match status" value="1"/>
</dbReference>
<dbReference type="InterPro" id="IPR009926">
    <property type="entry name" value="T3SS_YcgR_PilZN"/>
</dbReference>
<evidence type="ECO:0000313" key="3">
    <source>
        <dbReference type="EMBL" id="MUG64980.1"/>
    </source>
</evidence>
<dbReference type="EMBL" id="WOAA01000001">
    <property type="protein sequence ID" value="MUG64980.1"/>
    <property type="molecule type" value="Genomic_DNA"/>
</dbReference>
<gene>
    <name evidence="4" type="ORF">CHH67_02965</name>
    <name evidence="3" type="ORF">GNP94_03040</name>
</gene>